<evidence type="ECO:0000256" key="5">
    <source>
        <dbReference type="SAM" id="MobiDB-lite"/>
    </source>
</evidence>
<evidence type="ECO:0000313" key="7">
    <source>
        <dbReference type="EMBL" id="GJE85365.1"/>
    </source>
</evidence>
<gene>
    <name evidence="7" type="ORF">PsYK624_014440</name>
</gene>
<dbReference type="Gene3D" id="6.10.140.2220">
    <property type="match status" value="1"/>
</dbReference>
<dbReference type="SUPFAM" id="SSF144232">
    <property type="entry name" value="HIT/MYND zinc finger-like"/>
    <property type="match status" value="1"/>
</dbReference>
<dbReference type="PROSITE" id="PS50865">
    <property type="entry name" value="ZF_MYND_2"/>
    <property type="match status" value="1"/>
</dbReference>
<dbReference type="InterPro" id="IPR002893">
    <property type="entry name" value="Znf_MYND"/>
</dbReference>
<keyword evidence="1" id="KW-0479">Metal-binding</keyword>
<feature type="domain" description="MYND-type" evidence="6">
    <location>
        <begin position="44"/>
        <end position="85"/>
    </location>
</feature>
<evidence type="ECO:0000259" key="6">
    <source>
        <dbReference type="PROSITE" id="PS50865"/>
    </source>
</evidence>
<keyword evidence="8" id="KW-1185">Reference proteome</keyword>
<name>A0A9P3G096_9APHY</name>
<dbReference type="OrthoDB" id="432970at2759"/>
<feature type="region of interest" description="Disordered" evidence="5">
    <location>
        <begin position="1"/>
        <end position="26"/>
    </location>
</feature>
<evidence type="ECO:0000256" key="2">
    <source>
        <dbReference type="ARBA" id="ARBA00022771"/>
    </source>
</evidence>
<evidence type="ECO:0000256" key="1">
    <source>
        <dbReference type="ARBA" id="ARBA00022723"/>
    </source>
</evidence>
<evidence type="ECO:0000256" key="4">
    <source>
        <dbReference type="PROSITE-ProRule" id="PRU00134"/>
    </source>
</evidence>
<accession>A0A9P3G096</accession>
<dbReference type="Pfam" id="PF01753">
    <property type="entry name" value="zf-MYND"/>
    <property type="match status" value="1"/>
</dbReference>
<keyword evidence="3" id="KW-0862">Zinc</keyword>
<dbReference type="GO" id="GO:0008270">
    <property type="term" value="F:zinc ion binding"/>
    <property type="evidence" value="ECO:0007669"/>
    <property type="project" value="UniProtKB-KW"/>
</dbReference>
<evidence type="ECO:0000313" key="8">
    <source>
        <dbReference type="Proteomes" id="UP000703269"/>
    </source>
</evidence>
<proteinExistence type="predicted"/>
<organism evidence="7 8">
    <name type="scientific">Phanerochaete sordida</name>
    <dbReference type="NCBI Taxonomy" id="48140"/>
    <lineage>
        <taxon>Eukaryota</taxon>
        <taxon>Fungi</taxon>
        <taxon>Dikarya</taxon>
        <taxon>Basidiomycota</taxon>
        <taxon>Agaricomycotina</taxon>
        <taxon>Agaricomycetes</taxon>
        <taxon>Polyporales</taxon>
        <taxon>Phanerochaetaceae</taxon>
        <taxon>Phanerochaete</taxon>
    </lineage>
</organism>
<comment type="caution">
    <text evidence="7">The sequence shown here is derived from an EMBL/GenBank/DDBJ whole genome shotgun (WGS) entry which is preliminary data.</text>
</comment>
<dbReference type="EMBL" id="BPQB01000002">
    <property type="protein sequence ID" value="GJE85365.1"/>
    <property type="molecule type" value="Genomic_DNA"/>
</dbReference>
<dbReference type="AlphaFoldDB" id="A0A9P3G096"/>
<protein>
    <submittedName>
        <fullName evidence="7">Zinc finger MYND domain-containing protein</fullName>
    </submittedName>
</protein>
<sequence length="278" mass="31663">MQASPPRTSDDDDVGGTNMFARDPDDLDCVDMQSKETRSHYRQCQKCWKRKADGVRLMVCSSCKITSYCSTSCQKADWRFHKEACKSNRDYREAMARQDELERLESHISGTRPRPSSLEVNQEMGEFLKRFRPVICQASYRCFGVQQGNSDAWRHNVFVLTVERIENPPRDSKPWARYRVQDAKAVPVATLLRTLGEDALSPTLKQGEVYHEENVRVGCVGTIMTFLECVSTGHQIRLVSWAGYGPEAWDDDVPCPDWKASLKNAVEKVSSKGMQPNK</sequence>
<keyword evidence="2 4" id="KW-0863">Zinc-finger</keyword>
<evidence type="ECO:0000256" key="3">
    <source>
        <dbReference type="ARBA" id="ARBA00022833"/>
    </source>
</evidence>
<dbReference type="Proteomes" id="UP000703269">
    <property type="component" value="Unassembled WGS sequence"/>
</dbReference>
<reference evidence="7 8" key="1">
    <citation type="submission" date="2021-08" db="EMBL/GenBank/DDBJ databases">
        <title>Draft Genome Sequence of Phanerochaete sordida strain YK-624.</title>
        <authorList>
            <person name="Mori T."/>
            <person name="Dohra H."/>
            <person name="Suzuki T."/>
            <person name="Kawagishi H."/>
            <person name="Hirai H."/>
        </authorList>
    </citation>
    <scope>NUCLEOTIDE SEQUENCE [LARGE SCALE GENOMIC DNA]</scope>
    <source>
        <strain evidence="7 8">YK-624</strain>
    </source>
</reference>